<dbReference type="Proteomes" id="UP000005632">
    <property type="component" value="Chromosome"/>
</dbReference>
<name>G8QSS5_SPHPG</name>
<dbReference type="AlphaFoldDB" id="G8QSS5"/>
<evidence type="ECO:0000313" key="2">
    <source>
        <dbReference type="EMBL" id="AEV30107.1"/>
    </source>
</evidence>
<dbReference type="KEGG" id="sgp:SpiGrapes_2332"/>
<dbReference type="InterPro" id="IPR014922">
    <property type="entry name" value="YdhG-like"/>
</dbReference>
<dbReference type="SUPFAM" id="SSF159888">
    <property type="entry name" value="YdhG-like"/>
    <property type="match status" value="1"/>
</dbReference>
<dbReference type="eggNOG" id="COG5646">
    <property type="taxonomic scope" value="Bacteria"/>
</dbReference>
<keyword evidence="3" id="KW-1185">Reference proteome</keyword>
<accession>G8QSS5</accession>
<protein>
    <recommendedName>
        <fullName evidence="1">YdhG-like domain-containing protein</fullName>
    </recommendedName>
</protein>
<organism evidence="2 3">
    <name type="scientific">Sphaerochaeta pleomorpha (strain ATCC BAA-1885 / DSM 22778 / Grapes)</name>
    <dbReference type="NCBI Taxonomy" id="158190"/>
    <lineage>
        <taxon>Bacteria</taxon>
        <taxon>Pseudomonadati</taxon>
        <taxon>Spirochaetota</taxon>
        <taxon>Spirochaetia</taxon>
        <taxon>Spirochaetales</taxon>
        <taxon>Sphaerochaetaceae</taxon>
        <taxon>Sphaerochaeta</taxon>
    </lineage>
</organism>
<proteinExistence type="predicted"/>
<reference evidence="2 3" key="1">
    <citation type="submission" date="2011-11" db="EMBL/GenBank/DDBJ databases">
        <title>Complete sequence of Spirochaeta sp. grapes.</title>
        <authorList>
            <consortium name="US DOE Joint Genome Institute"/>
            <person name="Lucas S."/>
            <person name="Han J."/>
            <person name="Lapidus A."/>
            <person name="Cheng J.-F."/>
            <person name="Goodwin L."/>
            <person name="Pitluck S."/>
            <person name="Peters L."/>
            <person name="Ovchinnikova G."/>
            <person name="Munk A.C."/>
            <person name="Detter J.C."/>
            <person name="Han C."/>
            <person name="Tapia R."/>
            <person name="Land M."/>
            <person name="Hauser L."/>
            <person name="Kyrpides N."/>
            <person name="Ivanova N."/>
            <person name="Pagani I."/>
            <person name="Ritalahtilisa K."/>
            <person name="Loeffler F."/>
            <person name="Woyke T."/>
        </authorList>
    </citation>
    <scope>NUCLEOTIDE SEQUENCE [LARGE SCALE GENOMIC DNA]</scope>
    <source>
        <strain evidence="3">ATCC BAA-1885 / DSM 22778 / Grapes</strain>
    </source>
</reference>
<dbReference type="Gene3D" id="3.90.1150.200">
    <property type="match status" value="1"/>
</dbReference>
<dbReference type="Pfam" id="PF08818">
    <property type="entry name" value="DUF1801"/>
    <property type="match status" value="1"/>
</dbReference>
<sequence length="123" mass="14062">MERFDTRVDAYISTFPPAVQLLLLQLRAIIHEEAPDVVETISWGMPTFKYKGTLVFFAGFKKHIGFYPLPSGIEAFAHELAGYHTSKGTIQFPLGAKLPEDLIRKLLRYRIAENEEKAKESRH</sequence>
<dbReference type="HOGENOM" id="CLU_128703_1_0_12"/>
<feature type="domain" description="YdhG-like" evidence="1">
    <location>
        <begin position="23"/>
        <end position="111"/>
    </location>
</feature>
<dbReference type="OrthoDB" id="115213at2"/>
<evidence type="ECO:0000313" key="3">
    <source>
        <dbReference type="Proteomes" id="UP000005632"/>
    </source>
</evidence>
<gene>
    <name evidence="2" type="ordered locus">SpiGrapes_2332</name>
</gene>
<dbReference type="STRING" id="158190.SpiGrapes_2332"/>
<evidence type="ECO:0000259" key="1">
    <source>
        <dbReference type="Pfam" id="PF08818"/>
    </source>
</evidence>
<dbReference type="RefSeq" id="WP_014270948.1">
    <property type="nucleotide sequence ID" value="NC_016633.1"/>
</dbReference>
<dbReference type="EMBL" id="CP003155">
    <property type="protein sequence ID" value="AEV30107.1"/>
    <property type="molecule type" value="Genomic_DNA"/>
</dbReference>